<name>A0AA47EIU6_9CLOT</name>
<evidence type="ECO:0000313" key="1">
    <source>
        <dbReference type="EMBL" id="WAG60885.1"/>
    </source>
</evidence>
<organism evidence="1 2">
    <name type="scientific">Clostridium estertheticum</name>
    <dbReference type="NCBI Taxonomy" id="238834"/>
    <lineage>
        <taxon>Bacteria</taxon>
        <taxon>Bacillati</taxon>
        <taxon>Bacillota</taxon>
        <taxon>Clostridia</taxon>
        <taxon>Eubacteriales</taxon>
        <taxon>Clostridiaceae</taxon>
        <taxon>Clostridium</taxon>
    </lineage>
</organism>
<dbReference type="RefSeq" id="WP_216119654.1">
    <property type="nucleotide sequence ID" value="NZ_CP086239.1"/>
</dbReference>
<gene>
    <name evidence="1" type="ORF">LL038_01135</name>
</gene>
<reference evidence="1" key="1">
    <citation type="submission" date="2021-11" db="EMBL/GenBank/DDBJ databases">
        <title>Clostridia strains as spoilage organisms.</title>
        <authorList>
            <person name="Wambui J."/>
            <person name="Stevens M.J.A."/>
            <person name="Stephan R."/>
        </authorList>
    </citation>
    <scope>NUCLEOTIDE SEQUENCE</scope>
    <source>
        <strain evidence="1">CF009</strain>
    </source>
</reference>
<dbReference type="AlphaFoldDB" id="A0AA47EIU6"/>
<dbReference type="EMBL" id="CP086239">
    <property type="protein sequence ID" value="WAG60885.1"/>
    <property type="molecule type" value="Genomic_DNA"/>
</dbReference>
<protein>
    <recommendedName>
        <fullName evidence="3">RNA dependent RNA polymerase</fullName>
    </recommendedName>
</protein>
<proteinExistence type="predicted"/>
<dbReference type="Proteomes" id="UP001164733">
    <property type="component" value="Chromosome"/>
</dbReference>
<accession>A0AA47EIU6</accession>
<evidence type="ECO:0000313" key="2">
    <source>
        <dbReference type="Proteomes" id="UP001164733"/>
    </source>
</evidence>
<evidence type="ECO:0008006" key="3">
    <source>
        <dbReference type="Google" id="ProtNLM"/>
    </source>
</evidence>
<sequence length="965" mass="111669">MEKTNIYIKSVEGSEIYEHVYRDKTFRGKYVGMLPFSLKEIKLKKIGMDTFESKRFNKTMSNDIINVKFKQKVKSSGEIIKILKEKLIKDIDNVRLLENVEKLQIELDWTKTRDIKNKKTGEIIVKSIRTVLKEEGFEKNAINNILLLKRIEELKTKVDWSEVKIDDTEDKKGLRKKLYDDGFTIKKVVDKKDKEGKLIYDEITGEIQTEILEIDYVVFARSSSKSRVGQVLFIKKELHDTMIKHMHLGLDFEGCEDVDFPALLSYESLIGSALEDTVEIPVNKILIVSDVKSIFKIDCNVVAKNKSGLLESNLVEDYNMESDIFDGEGLLESSYFSGDREKKGFILARQHMFKSALYNCNVQSFLIDHCPKGQDYDTWEIKNTFNESILAKDVHCIITPASLKALKFSNKVGTKLKMWKHWKKIIKGEKSLFGICKSEKKSMRGYDDSGNILNQTSYQMLNSMPYTFLEMQQLSKFEVEYIEKLKNNNDVYVEFLAKEANEMNCNKMLVDLYKNQPEIVGIKLFKDKRRKDIHNYVTHIKKGKIRLNGDYATILQNGKELLYHAIGLLPVKDGILDLKAWKSEMILKGNEAYTTLHPFNFEYVCFRNPHTSPSNCLIIYNRDDVFISDYFNLSDNIIYTNAIGFPINRILSGQDVDSDNMIIFNGEKMLEVARKCYIKSETSNYKVCENGVGKTPNIYKVCNSDMAKIDNILAQSQKYIGTVVNLGQLFMSTYWDCINKGEKDINKIETLLKGVDICTILSEISIDMAKRIYDVDIKKQIINLKKCEYLNSIKTKVKKDKEILKKTVPLFFKYVSKSEKIEAKTIKYETSMDYLYEILEEIGDAEDITTIEIETLLADIDSKKVKNRQVEGVTKAINNMSKAIKYIDATMKGNEEHEKKERYNALDQARNEHLQIVKRYKIKAETVNIIIGKVFRDKIECKYKLDLLNTLYTINPIEFVNAFKL</sequence>